<dbReference type="Pfam" id="PF00743">
    <property type="entry name" value="FMO-like"/>
    <property type="match status" value="1"/>
</dbReference>
<organism evidence="8 9">
    <name type="scientific">Alkalilimnicola ehrlichii</name>
    <dbReference type="NCBI Taxonomy" id="351052"/>
    <lineage>
        <taxon>Bacteria</taxon>
        <taxon>Pseudomonadati</taxon>
        <taxon>Pseudomonadota</taxon>
        <taxon>Gammaproteobacteria</taxon>
        <taxon>Chromatiales</taxon>
        <taxon>Ectothiorhodospiraceae</taxon>
        <taxon>Alkalilimnicola</taxon>
    </lineage>
</organism>
<dbReference type="OrthoDB" id="312624at2"/>
<dbReference type="InterPro" id="IPR051209">
    <property type="entry name" value="FAD-bind_Monooxygenase_sf"/>
</dbReference>
<dbReference type="GO" id="GO:0050661">
    <property type="term" value="F:NADP binding"/>
    <property type="evidence" value="ECO:0007669"/>
    <property type="project" value="InterPro"/>
</dbReference>
<dbReference type="PANTHER" id="PTHR42877:SF4">
    <property type="entry name" value="FAD_NAD(P)-BINDING DOMAIN-CONTAINING PROTEIN-RELATED"/>
    <property type="match status" value="1"/>
</dbReference>
<comment type="caution">
    <text evidence="8">The sequence shown here is derived from an EMBL/GenBank/DDBJ whole genome shotgun (WGS) entry which is preliminary data.</text>
</comment>
<gene>
    <name evidence="8" type="ORF">CAL65_16375</name>
</gene>
<accession>A0A3E0WNZ6</accession>
<reference evidence="9" key="1">
    <citation type="submission" date="2017-05" db="EMBL/GenBank/DDBJ databases">
        <authorList>
            <person name="Sharma S."/>
            <person name="Sidhu C."/>
            <person name="Pinnaka A.K."/>
        </authorList>
    </citation>
    <scope>NUCLEOTIDE SEQUENCE [LARGE SCALE GENOMIC DNA]</scope>
    <source>
        <strain evidence="9">AK93</strain>
    </source>
</reference>
<keyword evidence="5" id="KW-0521">NADP</keyword>
<dbReference type="PANTHER" id="PTHR42877">
    <property type="entry name" value="L-ORNITHINE N(5)-MONOOXYGENASE-RELATED"/>
    <property type="match status" value="1"/>
</dbReference>
<comment type="cofactor">
    <cofactor evidence="1">
        <name>FAD</name>
        <dbReference type="ChEBI" id="CHEBI:57692"/>
    </cofactor>
</comment>
<keyword evidence="9" id="KW-1185">Reference proteome</keyword>
<comment type="similarity">
    <text evidence="2">Belongs to the FAD-binding monooxygenase family.</text>
</comment>
<dbReference type="InterPro" id="IPR020946">
    <property type="entry name" value="Flavin_mOase-like"/>
</dbReference>
<dbReference type="AlphaFoldDB" id="A0A3E0WNZ6"/>
<dbReference type="FunFam" id="3.50.50.60:FF:000214">
    <property type="entry name" value="PROBABLE MONOOXYGENASE"/>
    <property type="match status" value="1"/>
</dbReference>
<evidence type="ECO:0000256" key="5">
    <source>
        <dbReference type="ARBA" id="ARBA00022857"/>
    </source>
</evidence>
<keyword evidence="7 8" id="KW-0503">Monooxygenase</keyword>
<dbReference type="Proteomes" id="UP000256763">
    <property type="component" value="Unassembled WGS sequence"/>
</dbReference>
<evidence type="ECO:0000256" key="3">
    <source>
        <dbReference type="ARBA" id="ARBA00022630"/>
    </source>
</evidence>
<evidence type="ECO:0000256" key="7">
    <source>
        <dbReference type="ARBA" id="ARBA00023033"/>
    </source>
</evidence>
<dbReference type="GO" id="GO:0004499">
    <property type="term" value="F:N,N-dimethylaniline monooxygenase activity"/>
    <property type="evidence" value="ECO:0007669"/>
    <property type="project" value="InterPro"/>
</dbReference>
<dbReference type="InterPro" id="IPR000960">
    <property type="entry name" value="Flavin_mOase"/>
</dbReference>
<name>A0A3E0WNZ6_9GAMM</name>
<keyword evidence="3" id="KW-0285">Flavoprotein</keyword>
<evidence type="ECO:0000256" key="2">
    <source>
        <dbReference type="ARBA" id="ARBA00010139"/>
    </source>
</evidence>
<evidence type="ECO:0000256" key="1">
    <source>
        <dbReference type="ARBA" id="ARBA00001974"/>
    </source>
</evidence>
<dbReference type="InterPro" id="IPR036188">
    <property type="entry name" value="FAD/NAD-bd_sf"/>
</dbReference>
<dbReference type="RefSeq" id="WP_116303276.1">
    <property type="nucleotide sequence ID" value="NZ_NFZV01000019.1"/>
</dbReference>
<dbReference type="Gene3D" id="3.50.50.60">
    <property type="entry name" value="FAD/NAD(P)-binding domain"/>
    <property type="match status" value="2"/>
</dbReference>
<dbReference type="GO" id="GO:0050660">
    <property type="term" value="F:flavin adenine dinucleotide binding"/>
    <property type="evidence" value="ECO:0007669"/>
    <property type="project" value="InterPro"/>
</dbReference>
<dbReference type="PRINTS" id="PR00370">
    <property type="entry name" value="FMOXYGENASE"/>
</dbReference>
<evidence type="ECO:0000256" key="6">
    <source>
        <dbReference type="ARBA" id="ARBA00023002"/>
    </source>
</evidence>
<evidence type="ECO:0000313" key="8">
    <source>
        <dbReference type="EMBL" id="RFA33923.1"/>
    </source>
</evidence>
<keyword evidence="6" id="KW-0560">Oxidoreductase</keyword>
<dbReference type="SUPFAM" id="SSF51905">
    <property type="entry name" value="FAD/NAD(P)-binding domain"/>
    <property type="match status" value="1"/>
</dbReference>
<dbReference type="EMBL" id="NFZW01000018">
    <property type="protein sequence ID" value="RFA33923.1"/>
    <property type="molecule type" value="Genomic_DNA"/>
</dbReference>
<proteinExistence type="inferred from homology"/>
<evidence type="ECO:0000313" key="9">
    <source>
        <dbReference type="Proteomes" id="UP000256763"/>
    </source>
</evidence>
<sequence>MTTSPRTNSRSKIAIIGTGFSGLGMAIRLKQAGEHDFVIFEKEGGVGGTWRINQYPGCACDVQSHLYSFSFEPNPDWQRTFPPQPEIWAYLERCAQKYDLHPQIRFDTHIVAYRWDETRAVWELTDQAGNRHSSKILLIGHGPLSKPAYPKIEGLEHFQGNCFHSQRWDHDYPLQGKRVAVIGTGASAIQFVPRLQPHVARLDLYQRTPPWVVPKPDRRYTRLERWLFRHVPAVQKLYRGFIYSVLETRAIAFAVNPRFMSLPQRAAYSHIRRHIKDPELRRKVTPAYTFGCKRVLISNDYYPALAQPNVDVIATDIRRITGTGIETADGRQREVDAIILGTGFDSHFPFAKGSVIGREGRDLMDAWEEGLEAYKGTTVAGFPNLFVMIGPNTGLGHSSMIYMIESQIRYILDALDTMQRYGIEVVDVKENVLDRFNAWLQEKSNTAVWKVGGCRSWYLHPKSGKNDMLWPDFTWRFRHLTRRFDIEAYNCLSRPTAKQETAATTASKATV</sequence>
<protein>
    <submittedName>
        <fullName evidence="8">4-hydroxyacetophenone monooxygenase</fullName>
    </submittedName>
</protein>
<keyword evidence="4" id="KW-0274">FAD</keyword>
<evidence type="ECO:0000256" key="4">
    <source>
        <dbReference type="ARBA" id="ARBA00022827"/>
    </source>
</evidence>